<dbReference type="GO" id="GO:0005737">
    <property type="term" value="C:cytoplasm"/>
    <property type="evidence" value="ECO:0007669"/>
    <property type="project" value="UniProtKB-SubCell"/>
</dbReference>
<dbReference type="AlphaFoldDB" id="A0A0D7KA92"/>
<dbReference type="InterPro" id="IPR000032">
    <property type="entry name" value="HPr-like"/>
</dbReference>
<dbReference type="EMBL" id="JXYQ01000023">
    <property type="protein sequence ID" value="KJA10914.1"/>
    <property type="molecule type" value="Genomic_DNA"/>
</dbReference>
<dbReference type="RefSeq" id="WP_044397409.1">
    <property type="nucleotide sequence ID" value="NZ_JXYQ01000023.1"/>
</dbReference>
<dbReference type="GO" id="GO:0009401">
    <property type="term" value="P:phosphoenolpyruvate-dependent sugar phosphotransferase system"/>
    <property type="evidence" value="ECO:0007669"/>
    <property type="project" value="UniProtKB-KW"/>
</dbReference>
<evidence type="ECO:0000256" key="4">
    <source>
        <dbReference type="ARBA" id="ARBA00022683"/>
    </source>
</evidence>
<evidence type="ECO:0000256" key="1">
    <source>
        <dbReference type="ARBA" id="ARBA00004496"/>
    </source>
</evidence>
<dbReference type="PATRIC" id="fig|80878.5.peg.1269"/>
<dbReference type="PROSITE" id="PS00589">
    <property type="entry name" value="PTS_HPR_SER"/>
    <property type="match status" value="1"/>
</dbReference>
<keyword evidence="4" id="KW-0598">Phosphotransferase system</keyword>
<organism evidence="6 7">
    <name type="scientific">Acidovorax temperans</name>
    <dbReference type="NCBI Taxonomy" id="80878"/>
    <lineage>
        <taxon>Bacteria</taxon>
        <taxon>Pseudomonadati</taxon>
        <taxon>Pseudomonadota</taxon>
        <taxon>Betaproteobacteria</taxon>
        <taxon>Burkholderiales</taxon>
        <taxon>Comamonadaceae</taxon>
        <taxon>Acidovorax</taxon>
    </lineage>
</organism>
<keyword evidence="3" id="KW-0963">Cytoplasm</keyword>
<comment type="similarity">
    <text evidence="2">Belongs to the HPr family.</text>
</comment>
<evidence type="ECO:0000313" key="6">
    <source>
        <dbReference type="EMBL" id="KJA10914.1"/>
    </source>
</evidence>
<comment type="caution">
    <text evidence="6">The sequence shown here is derived from an EMBL/GenBank/DDBJ whole genome shotgun (WGS) entry which is preliminary data.</text>
</comment>
<proteinExistence type="inferred from homology"/>
<dbReference type="PRINTS" id="PR00107">
    <property type="entry name" value="PHOSPHOCPHPR"/>
</dbReference>
<dbReference type="CDD" id="cd00367">
    <property type="entry name" value="PTS-HPr_like"/>
    <property type="match status" value="1"/>
</dbReference>
<dbReference type="Pfam" id="PF00381">
    <property type="entry name" value="PTS-HPr"/>
    <property type="match status" value="1"/>
</dbReference>
<dbReference type="PANTHER" id="PTHR33705">
    <property type="entry name" value="PHOSPHOCARRIER PROTEIN HPR"/>
    <property type="match status" value="1"/>
</dbReference>
<evidence type="ECO:0000313" key="7">
    <source>
        <dbReference type="Proteomes" id="UP000032566"/>
    </source>
</evidence>
<reference evidence="6 7" key="1">
    <citation type="submission" date="2014-12" db="EMBL/GenBank/DDBJ databases">
        <title>Isolation of bacteria from lake water.</title>
        <authorList>
            <person name="Sheng K.-Y."/>
            <person name="Chin P.-S."/>
            <person name="Chan K.-G."/>
            <person name="Tan G.S."/>
        </authorList>
    </citation>
    <scope>NUCLEOTIDE SEQUENCE [LARGE SCALE GENOMIC DNA]</scope>
    <source>
        <strain evidence="6 7">KY4</strain>
    </source>
</reference>
<dbReference type="PROSITE" id="PS00369">
    <property type="entry name" value="PTS_HPR_HIS"/>
    <property type="match status" value="1"/>
</dbReference>
<evidence type="ECO:0000256" key="3">
    <source>
        <dbReference type="ARBA" id="ARBA00022490"/>
    </source>
</evidence>
<dbReference type="Gene3D" id="3.30.1340.10">
    <property type="entry name" value="HPr-like"/>
    <property type="match status" value="1"/>
</dbReference>
<keyword evidence="7" id="KW-1185">Reference proteome</keyword>
<dbReference type="InterPro" id="IPR002114">
    <property type="entry name" value="PTS_HPr_Ser_P_site"/>
</dbReference>
<dbReference type="InterPro" id="IPR001020">
    <property type="entry name" value="PTS_HPr_His_P_site"/>
</dbReference>
<dbReference type="SUPFAM" id="SSF55594">
    <property type="entry name" value="HPr-like"/>
    <property type="match status" value="1"/>
</dbReference>
<dbReference type="STRING" id="80878.RP29_08745"/>
<evidence type="ECO:0000259" key="5">
    <source>
        <dbReference type="PROSITE" id="PS51350"/>
    </source>
</evidence>
<gene>
    <name evidence="6" type="ORF">RP29_08745</name>
</gene>
<dbReference type="InterPro" id="IPR050399">
    <property type="entry name" value="HPr"/>
</dbReference>
<protein>
    <submittedName>
        <fullName evidence="6">Phosphocarrier protein HPr</fullName>
    </submittedName>
</protein>
<feature type="domain" description="HPr" evidence="5">
    <location>
        <begin position="1"/>
        <end position="88"/>
    </location>
</feature>
<evidence type="ECO:0000256" key="2">
    <source>
        <dbReference type="ARBA" id="ARBA00010736"/>
    </source>
</evidence>
<comment type="subcellular location">
    <subcellularLocation>
        <location evidence="1">Cytoplasm</location>
    </subcellularLocation>
</comment>
<accession>A0A0D7KA92</accession>
<sequence length="89" mass="9576">MIKTRTTISNKLGLHARASAKLTKLAGSFPCDVFMSRGDRRINAKSIMGVMMLAAGMGTEVEVETNGEREQDAMDALLALIADKFGEGE</sequence>
<dbReference type="InterPro" id="IPR035895">
    <property type="entry name" value="HPr-like_sf"/>
</dbReference>
<dbReference type="PANTHER" id="PTHR33705:SF2">
    <property type="entry name" value="PHOSPHOCARRIER PROTEIN NPR"/>
    <property type="match status" value="1"/>
</dbReference>
<dbReference type="OrthoDB" id="9798965at2"/>
<dbReference type="Proteomes" id="UP000032566">
    <property type="component" value="Unassembled WGS sequence"/>
</dbReference>
<dbReference type="PROSITE" id="PS51350">
    <property type="entry name" value="PTS_HPR_DOM"/>
    <property type="match status" value="1"/>
</dbReference>
<dbReference type="NCBIfam" id="TIGR01003">
    <property type="entry name" value="PTS_HPr_family"/>
    <property type="match status" value="1"/>
</dbReference>
<name>A0A0D7KA92_9BURK</name>